<name>A0A8B6BHU1_MYTGA</name>
<dbReference type="OrthoDB" id="5985816at2759"/>
<organism evidence="2 3">
    <name type="scientific">Mytilus galloprovincialis</name>
    <name type="common">Mediterranean mussel</name>
    <dbReference type="NCBI Taxonomy" id="29158"/>
    <lineage>
        <taxon>Eukaryota</taxon>
        <taxon>Metazoa</taxon>
        <taxon>Spiralia</taxon>
        <taxon>Lophotrochozoa</taxon>
        <taxon>Mollusca</taxon>
        <taxon>Bivalvia</taxon>
        <taxon>Autobranchia</taxon>
        <taxon>Pteriomorphia</taxon>
        <taxon>Mytilida</taxon>
        <taxon>Mytiloidea</taxon>
        <taxon>Mytilidae</taxon>
        <taxon>Mytilinae</taxon>
        <taxon>Mytilus</taxon>
    </lineage>
</organism>
<comment type="caution">
    <text evidence="2">The sequence shown here is derived from an EMBL/GenBank/DDBJ whole genome shotgun (WGS) entry which is preliminary data.</text>
</comment>
<dbReference type="EMBL" id="UYJE01000119">
    <property type="protein sequence ID" value="VDH90289.1"/>
    <property type="molecule type" value="Genomic_DNA"/>
</dbReference>
<keyword evidence="3" id="KW-1185">Reference proteome</keyword>
<evidence type="ECO:0000313" key="3">
    <source>
        <dbReference type="Proteomes" id="UP000596742"/>
    </source>
</evidence>
<dbReference type="InterPro" id="IPR027417">
    <property type="entry name" value="P-loop_NTPase"/>
</dbReference>
<feature type="region of interest" description="Disordered" evidence="1">
    <location>
        <begin position="201"/>
        <end position="225"/>
    </location>
</feature>
<reference evidence="2" key="1">
    <citation type="submission" date="2018-11" db="EMBL/GenBank/DDBJ databases">
        <authorList>
            <person name="Alioto T."/>
            <person name="Alioto T."/>
        </authorList>
    </citation>
    <scope>NUCLEOTIDE SEQUENCE</scope>
</reference>
<evidence type="ECO:0000313" key="2">
    <source>
        <dbReference type="EMBL" id="VDH90289.1"/>
    </source>
</evidence>
<gene>
    <name evidence="2" type="ORF">MGAL_10B005475</name>
</gene>
<evidence type="ECO:0000256" key="1">
    <source>
        <dbReference type="SAM" id="MobiDB-lite"/>
    </source>
</evidence>
<dbReference type="Proteomes" id="UP000596742">
    <property type="component" value="Unassembled WGS sequence"/>
</dbReference>
<dbReference type="AlphaFoldDB" id="A0A8B6BHU1"/>
<proteinExistence type="predicted"/>
<accession>A0A8B6BHU1</accession>
<dbReference type="Pfam" id="PF08477">
    <property type="entry name" value="Roc"/>
    <property type="match status" value="1"/>
</dbReference>
<protein>
    <submittedName>
        <fullName evidence="2">Uncharacterized protein</fullName>
    </submittedName>
</protein>
<sequence length="225" mass="25287">MAMFPCFECSYIFELSLTLVLYFDDDENEAGIEERLHSTKMQSSSLKTYRKGSDGLFNRIEPVKQDFPSGKQTTDLSNYGDLVEGCPDNDKPIDDSDGSGAKSSLTGDIHIHTVTKSGVIKKLKNMFGVSKKVKEVKVSISEEKFLEMSSKVGKKQLHNKKIAPIIIWDFGGQDVFYSTHQTFLTYRAIYMIVMDGSRKLDDPSPNKQYLPGKGAHKTARGMYQD</sequence>
<dbReference type="Gene3D" id="3.40.50.300">
    <property type="entry name" value="P-loop containing nucleotide triphosphate hydrolases"/>
    <property type="match status" value="1"/>
</dbReference>